<evidence type="ECO:0000313" key="1">
    <source>
        <dbReference type="EMBL" id="GAH31536.1"/>
    </source>
</evidence>
<accession>X1EE32</accession>
<gene>
    <name evidence="1" type="ORF">S03H2_23482</name>
</gene>
<dbReference type="AlphaFoldDB" id="X1EE32"/>
<sequence length="54" mass="6223">MLACKSFKAQLDRVKVQGDITNFLSEHSLEIDEIKISQLVRNGKILTFIIYKVK</sequence>
<protein>
    <submittedName>
        <fullName evidence="1">Uncharacterized protein</fullName>
    </submittedName>
</protein>
<organism evidence="1">
    <name type="scientific">marine sediment metagenome</name>
    <dbReference type="NCBI Taxonomy" id="412755"/>
    <lineage>
        <taxon>unclassified sequences</taxon>
        <taxon>metagenomes</taxon>
        <taxon>ecological metagenomes</taxon>
    </lineage>
</organism>
<comment type="caution">
    <text evidence="1">The sequence shown here is derived from an EMBL/GenBank/DDBJ whole genome shotgun (WGS) entry which is preliminary data.</text>
</comment>
<proteinExistence type="predicted"/>
<reference evidence="1" key="1">
    <citation type="journal article" date="2014" name="Front. Microbiol.">
        <title>High frequency of phylogenetically diverse reductive dehalogenase-homologous genes in deep subseafloor sedimentary metagenomes.</title>
        <authorList>
            <person name="Kawai M."/>
            <person name="Futagami T."/>
            <person name="Toyoda A."/>
            <person name="Takaki Y."/>
            <person name="Nishi S."/>
            <person name="Hori S."/>
            <person name="Arai W."/>
            <person name="Tsubouchi T."/>
            <person name="Morono Y."/>
            <person name="Uchiyama I."/>
            <person name="Ito T."/>
            <person name="Fujiyama A."/>
            <person name="Inagaki F."/>
            <person name="Takami H."/>
        </authorList>
    </citation>
    <scope>NUCLEOTIDE SEQUENCE</scope>
    <source>
        <strain evidence="1">Expedition CK06-06</strain>
    </source>
</reference>
<dbReference type="EMBL" id="BARU01012834">
    <property type="protein sequence ID" value="GAH31536.1"/>
    <property type="molecule type" value="Genomic_DNA"/>
</dbReference>
<name>X1EE32_9ZZZZ</name>